<reference evidence="8" key="1">
    <citation type="submission" date="2022-01" db="EMBL/GenBank/DDBJ databases">
        <title>Nocardioidaceae gen. sp. A5X3R13.</title>
        <authorList>
            <person name="Lopez Marin M.A."/>
            <person name="Uhlik O."/>
        </authorList>
    </citation>
    <scope>NUCLEOTIDE SEQUENCE</scope>
    <source>
        <strain evidence="8">A5X3R13</strain>
    </source>
</reference>
<dbReference type="GO" id="GO:0016987">
    <property type="term" value="F:sigma factor activity"/>
    <property type="evidence" value="ECO:0007669"/>
    <property type="project" value="UniProtKB-KW"/>
</dbReference>
<dbReference type="InterPro" id="IPR007627">
    <property type="entry name" value="RNA_pol_sigma70_r2"/>
</dbReference>
<evidence type="ECO:0000256" key="1">
    <source>
        <dbReference type="ARBA" id="ARBA00010641"/>
    </source>
</evidence>
<dbReference type="InterPro" id="IPR013249">
    <property type="entry name" value="RNA_pol_sigma70_r4_t2"/>
</dbReference>
<proteinExistence type="inferred from homology"/>
<dbReference type="PANTHER" id="PTHR43133">
    <property type="entry name" value="RNA POLYMERASE ECF-TYPE SIGMA FACTO"/>
    <property type="match status" value="1"/>
</dbReference>
<dbReference type="CDD" id="cd06171">
    <property type="entry name" value="Sigma70_r4"/>
    <property type="match status" value="1"/>
</dbReference>
<dbReference type="Pfam" id="PF08281">
    <property type="entry name" value="Sigma70_r4_2"/>
    <property type="match status" value="1"/>
</dbReference>
<dbReference type="SUPFAM" id="SSF88659">
    <property type="entry name" value="Sigma3 and sigma4 domains of RNA polymerase sigma factors"/>
    <property type="match status" value="1"/>
</dbReference>
<dbReference type="SUPFAM" id="SSF88946">
    <property type="entry name" value="Sigma2 domain of RNA polymerase sigma factors"/>
    <property type="match status" value="1"/>
</dbReference>
<dbReference type="AlphaFoldDB" id="A0AA46TIX1"/>
<dbReference type="Gene3D" id="1.10.10.10">
    <property type="entry name" value="Winged helix-like DNA-binding domain superfamily/Winged helix DNA-binding domain"/>
    <property type="match status" value="1"/>
</dbReference>
<protein>
    <submittedName>
        <fullName evidence="8">Sigma-70 family RNA polymerase sigma factor</fullName>
    </submittedName>
</protein>
<keyword evidence="3" id="KW-0731">Sigma factor</keyword>
<dbReference type="InterPro" id="IPR039425">
    <property type="entry name" value="RNA_pol_sigma-70-like"/>
</dbReference>
<feature type="domain" description="RNA polymerase sigma factor 70 region 4 type 2" evidence="7">
    <location>
        <begin position="129"/>
        <end position="179"/>
    </location>
</feature>
<evidence type="ECO:0000256" key="2">
    <source>
        <dbReference type="ARBA" id="ARBA00023015"/>
    </source>
</evidence>
<keyword evidence="4" id="KW-0238">DNA-binding</keyword>
<comment type="similarity">
    <text evidence="1">Belongs to the sigma-70 factor family. ECF subfamily.</text>
</comment>
<name>A0AA46TIX1_9ACTN</name>
<dbReference type="Gene3D" id="1.10.1740.10">
    <property type="match status" value="1"/>
</dbReference>
<dbReference type="PANTHER" id="PTHR43133:SF8">
    <property type="entry name" value="RNA POLYMERASE SIGMA FACTOR HI_1459-RELATED"/>
    <property type="match status" value="1"/>
</dbReference>
<sequence>MDADPLVVRLRTGDEAAFTTLVRRYERHLLAHAEFLVRNHAVAEEVVQDTWTAVYTGIQRFEGRSSLLTWITRILVNRAATALGRERRATPLGTDELDRLARPSGVGHEYTGADAVDDRLTAQQAMRTVVRVLPQLPDAQRSVWTLHDIEHATTSEVAARLGVSASNQRVLLHRARTRLRRHLGPELGRW</sequence>
<keyword evidence="9" id="KW-1185">Reference proteome</keyword>
<accession>A0AA46TIX1</accession>
<dbReference type="InterPro" id="IPR013324">
    <property type="entry name" value="RNA_pol_sigma_r3/r4-like"/>
</dbReference>
<keyword evidence="5" id="KW-0804">Transcription</keyword>
<dbReference type="NCBIfam" id="TIGR02937">
    <property type="entry name" value="sigma70-ECF"/>
    <property type="match status" value="1"/>
</dbReference>
<keyword evidence="2" id="KW-0805">Transcription regulation</keyword>
<organism evidence="8 9">
    <name type="scientific">Solicola gregarius</name>
    <dbReference type="NCBI Taxonomy" id="2908642"/>
    <lineage>
        <taxon>Bacteria</taxon>
        <taxon>Bacillati</taxon>
        <taxon>Actinomycetota</taxon>
        <taxon>Actinomycetes</taxon>
        <taxon>Propionibacteriales</taxon>
        <taxon>Nocardioidaceae</taxon>
        <taxon>Solicola</taxon>
    </lineage>
</organism>
<dbReference type="Pfam" id="PF04542">
    <property type="entry name" value="Sigma70_r2"/>
    <property type="match status" value="1"/>
</dbReference>
<evidence type="ECO:0000259" key="6">
    <source>
        <dbReference type="Pfam" id="PF04542"/>
    </source>
</evidence>
<feature type="domain" description="RNA polymerase sigma-70 region 2" evidence="6">
    <location>
        <begin position="21"/>
        <end position="88"/>
    </location>
</feature>
<dbReference type="InterPro" id="IPR036388">
    <property type="entry name" value="WH-like_DNA-bd_sf"/>
</dbReference>
<dbReference type="GO" id="GO:0006352">
    <property type="term" value="P:DNA-templated transcription initiation"/>
    <property type="evidence" value="ECO:0007669"/>
    <property type="project" value="InterPro"/>
</dbReference>
<gene>
    <name evidence="8" type="ORF">L0C25_02465</name>
</gene>
<dbReference type="EMBL" id="CP094970">
    <property type="protein sequence ID" value="UYM05958.1"/>
    <property type="molecule type" value="Genomic_DNA"/>
</dbReference>
<dbReference type="GO" id="GO:0003677">
    <property type="term" value="F:DNA binding"/>
    <property type="evidence" value="ECO:0007669"/>
    <property type="project" value="UniProtKB-KW"/>
</dbReference>
<evidence type="ECO:0000256" key="5">
    <source>
        <dbReference type="ARBA" id="ARBA00023163"/>
    </source>
</evidence>
<dbReference type="KEGG" id="sgrg:L0C25_02465"/>
<dbReference type="InterPro" id="IPR014284">
    <property type="entry name" value="RNA_pol_sigma-70_dom"/>
</dbReference>
<dbReference type="InterPro" id="IPR013325">
    <property type="entry name" value="RNA_pol_sigma_r2"/>
</dbReference>
<evidence type="ECO:0000256" key="3">
    <source>
        <dbReference type="ARBA" id="ARBA00023082"/>
    </source>
</evidence>
<evidence type="ECO:0000313" key="9">
    <source>
        <dbReference type="Proteomes" id="UP001164390"/>
    </source>
</evidence>
<evidence type="ECO:0000313" key="8">
    <source>
        <dbReference type="EMBL" id="UYM05958.1"/>
    </source>
</evidence>
<evidence type="ECO:0000256" key="4">
    <source>
        <dbReference type="ARBA" id="ARBA00023125"/>
    </source>
</evidence>
<evidence type="ECO:0000259" key="7">
    <source>
        <dbReference type="Pfam" id="PF08281"/>
    </source>
</evidence>
<dbReference type="RefSeq" id="WP_271634804.1">
    <property type="nucleotide sequence ID" value="NZ_CP094970.1"/>
</dbReference>
<dbReference type="Proteomes" id="UP001164390">
    <property type="component" value="Chromosome"/>
</dbReference>